<feature type="domain" description="PAC" evidence="10">
    <location>
        <begin position="213"/>
        <end position="268"/>
    </location>
</feature>
<evidence type="ECO:0000256" key="5">
    <source>
        <dbReference type="ARBA" id="ARBA00022741"/>
    </source>
</evidence>
<dbReference type="GO" id="GO:0000155">
    <property type="term" value="F:phosphorelay sensor kinase activity"/>
    <property type="evidence" value="ECO:0007669"/>
    <property type="project" value="InterPro"/>
</dbReference>
<dbReference type="InterPro" id="IPR011712">
    <property type="entry name" value="Sig_transdc_His_kin_sub3_dim/P"/>
</dbReference>
<dbReference type="InterPro" id="IPR036890">
    <property type="entry name" value="HATPase_C_sf"/>
</dbReference>
<dbReference type="NCBIfam" id="TIGR00229">
    <property type="entry name" value="sensory_box"/>
    <property type="match status" value="3"/>
</dbReference>
<comment type="catalytic activity">
    <reaction evidence="1">
        <text>ATP + protein L-histidine = ADP + protein N-phospho-L-histidine.</text>
        <dbReference type="EC" id="2.7.13.3"/>
    </reaction>
</comment>
<keyword evidence="7" id="KW-0067">ATP-binding</keyword>
<keyword evidence="4" id="KW-0808">Transferase</keyword>
<keyword evidence="3" id="KW-0597">Phosphoprotein</keyword>
<dbReference type="InterPro" id="IPR003594">
    <property type="entry name" value="HATPase_dom"/>
</dbReference>
<dbReference type="EC" id="2.7.13.3" evidence="2"/>
<dbReference type="SUPFAM" id="SSF55785">
    <property type="entry name" value="PYP-like sensor domain (PAS domain)"/>
    <property type="match status" value="4"/>
</dbReference>
<dbReference type="PROSITE" id="PS50113">
    <property type="entry name" value="PAC"/>
    <property type="match status" value="2"/>
</dbReference>
<dbReference type="Gene3D" id="2.10.70.100">
    <property type="match status" value="1"/>
</dbReference>
<dbReference type="GO" id="GO:0046983">
    <property type="term" value="F:protein dimerization activity"/>
    <property type="evidence" value="ECO:0007669"/>
    <property type="project" value="InterPro"/>
</dbReference>
<feature type="domain" description="PAS" evidence="9">
    <location>
        <begin position="265"/>
        <end position="322"/>
    </location>
</feature>
<dbReference type="PROSITE" id="PS50112">
    <property type="entry name" value="PAS"/>
    <property type="match status" value="3"/>
</dbReference>
<dbReference type="InterPro" id="IPR001610">
    <property type="entry name" value="PAC"/>
</dbReference>
<sequence>MSQHLSGALLLTALRDDPHTLVFVMDPAGNLLETNQAFARITGYHPAGPGEKRLWDFLAAEDAEKTKNALARAAPHLFSQQWQSPRGGNVHVDWSASPFVDESGGPRLLGIGKEVTAYQEKIAHLSGKEAWLDRIQTIGNIGYWEHHLEENIMRYSKQTARIYGLSPDHDVVAHQELGINLLESPYTMEVLMQMMAPPDREKFRIALRAVLEARLPYELMYSLRIEGKLRRILASGEFVRDQAGKVTRVMGVSKDITEQYEYEKQLQYKEKLLDSVSEAIVATDVDFNITGWNKGAERVYGWKAEEVMGKDARTILQTAFPNGVPADAALAELLEKGFFRNRVLQRRKDGTTLRTFSNSSQLLDEKHELIGFVGLNQDISHLVQLEENILNYQAQLQIIIDNSPDSIFLTDTEGNVLVRNNTFEKVFQTRFGILLSKQIKIPEIFPHYLRASAQNHLNRALEGHTLVVEQSYLDKNGETQTMELTACPILGLDGAVNSVVFYGKSITLRKKMEAQTLLDTVEAQKNRSALLVEGQEQERARLVKELHDGIGQMLNVLKLKIDSWLGKPGAQAQELAGISEFTGLIIADIKNLVHDSMPYQLEHLGLAGAIRNLVSQYELQQKLDLRFNVWVNVKDQRFGKGIEMFIYRVLQECLHNAVKHSGGDLITVQLTQLEGELLLMAEDNGAGFDLAGVLRQKQSPGGLRNIMERCNLAGADLEIDTQPGHGCTINIKVPL</sequence>
<dbReference type="InterPro" id="IPR000700">
    <property type="entry name" value="PAS-assoc_C"/>
</dbReference>
<dbReference type="InterPro" id="IPR013656">
    <property type="entry name" value="PAS_4"/>
</dbReference>
<organism evidence="11">
    <name type="scientific">uncultured Cytophagales bacterium</name>
    <dbReference type="NCBI Taxonomy" id="158755"/>
    <lineage>
        <taxon>Bacteria</taxon>
        <taxon>Pseudomonadati</taxon>
        <taxon>Bacteroidota</taxon>
        <taxon>Sphingobacteriia</taxon>
        <taxon>Sphingobacteriales</taxon>
        <taxon>environmental samples</taxon>
    </lineage>
</organism>
<dbReference type="SUPFAM" id="SSF55874">
    <property type="entry name" value="ATPase domain of HSP90 chaperone/DNA topoisomerase II/histidine kinase"/>
    <property type="match status" value="1"/>
</dbReference>
<dbReference type="Gene3D" id="3.30.565.10">
    <property type="entry name" value="Histidine kinase-like ATPase, C-terminal domain"/>
    <property type="match status" value="1"/>
</dbReference>
<evidence type="ECO:0000256" key="4">
    <source>
        <dbReference type="ARBA" id="ARBA00022679"/>
    </source>
</evidence>
<evidence type="ECO:0000313" key="11">
    <source>
        <dbReference type="EMBL" id="CAA9255666.1"/>
    </source>
</evidence>
<reference evidence="11" key="1">
    <citation type="submission" date="2020-02" db="EMBL/GenBank/DDBJ databases">
        <authorList>
            <person name="Meier V. D."/>
        </authorList>
    </citation>
    <scope>NUCLEOTIDE SEQUENCE</scope>
    <source>
        <strain evidence="11">AVDCRST_MAG56</strain>
    </source>
</reference>
<evidence type="ECO:0000256" key="1">
    <source>
        <dbReference type="ARBA" id="ARBA00000085"/>
    </source>
</evidence>
<dbReference type="AlphaFoldDB" id="A0A6J4IP88"/>
<dbReference type="SMART" id="SM00091">
    <property type="entry name" value="PAS"/>
    <property type="match status" value="3"/>
</dbReference>
<evidence type="ECO:0000256" key="6">
    <source>
        <dbReference type="ARBA" id="ARBA00022777"/>
    </source>
</evidence>
<keyword evidence="5" id="KW-0547">Nucleotide-binding</keyword>
<dbReference type="Gene3D" id="3.30.450.20">
    <property type="entry name" value="PAS domain"/>
    <property type="match status" value="4"/>
</dbReference>
<dbReference type="InterPro" id="IPR050482">
    <property type="entry name" value="Sensor_HK_TwoCompSys"/>
</dbReference>
<evidence type="ECO:0000259" key="10">
    <source>
        <dbReference type="PROSITE" id="PS50113"/>
    </source>
</evidence>
<dbReference type="Gene3D" id="1.20.5.1930">
    <property type="match status" value="1"/>
</dbReference>
<keyword evidence="8" id="KW-0902">Two-component regulatory system</keyword>
<dbReference type="SMART" id="SM00086">
    <property type="entry name" value="PAC"/>
    <property type="match status" value="4"/>
</dbReference>
<gene>
    <name evidence="11" type="ORF">AVDCRST_MAG56-2199</name>
</gene>
<keyword evidence="6" id="KW-0418">Kinase</keyword>
<dbReference type="GO" id="GO:0005524">
    <property type="term" value="F:ATP binding"/>
    <property type="evidence" value="ECO:0007669"/>
    <property type="project" value="UniProtKB-KW"/>
</dbReference>
<name>A0A6J4IP88_9SPHI</name>
<evidence type="ECO:0000256" key="7">
    <source>
        <dbReference type="ARBA" id="ARBA00022840"/>
    </source>
</evidence>
<evidence type="ECO:0000256" key="2">
    <source>
        <dbReference type="ARBA" id="ARBA00012438"/>
    </source>
</evidence>
<dbReference type="Pfam" id="PF13426">
    <property type="entry name" value="PAS_9"/>
    <property type="match status" value="1"/>
</dbReference>
<dbReference type="Pfam" id="PF02518">
    <property type="entry name" value="HATPase_c"/>
    <property type="match status" value="1"/>
</dbReference>
<dbReference type="CDD" id="cd00130">
    <property type="entry name" value="PAS"/>
    <property type="match status" value="2"/>
</dbReference>
<feature type="domain" description="PAS" evidence="9">
    <location>
        <begin position="392"/>
        <end position="464"/>
    </location>
</feature>
<feature type="domain" description="PAS" evidence="9">
    <location>
        <begin position="22"/>
        <end position="77"/>
    </location>
</feature>
<protein>
    <recommendedName>
        <fullName evidence="2">histidine kinase</fullName>
        <ecNumber evidence="2">2.7.13.3</ecNumber>
    </recommendedName>
</protein>
<accession>A0A6J4IP88</accession>
<evidence type="ECO:0000259" key="9">
    <source>
        <dbReference type="PROSITE" id="PS50112"/>
    </source>
</evidence>
<evidence type="ECO:0000256" key="8">
    <source>
        <dbReference type="ARBA" id="ARBA00023012"/>
    </source>
</evidence>
<dbReference type="CDD" id="cd16917">
    <property type="entry name" value="HATPase_UhpB-NarQ-NarX-like"/>
    <property type="match status" value="1"/>
</dbReference>
<dbReference type="EMBL" id="CADCTQ010000197">
    <property type="protein sequence ID" value="CAA9255666.1"/>
    <property type="molecule type" value="Genomic_DNA"/>
</dbReference>
<dbReference type="PANTHER" id="PTHR24421:SF10">
    <property type="entry name" value="NITRATE_NITRITE SENSOR PROTEIN NARQ"/>
    <property type="match status" value="1"/>
</dbReference>
<feature type="domain" description="PAC" evidence="10">
    <location>
        <begin position="337"/>
        <end position="391"/>
    </location>
</feature>
<dbReference type="GO" id="GO:0016020">
    <property type="term" value="C:membrane"/>
    <property type="evidence" value="ECO:0007669"/>
    <property type="project" value="InterPro"/>
</dbReference>
<dbReference type="Pfam" id="PF07730">
    <property type="entry name" value="HisKA_3"/>
    <property type="match status" value="1"/>
</dbReference>
<dbReference type="Pfam" id="PF08448">
    <property type="entry name" value="PAS_4"/>
    <property type="match status" value="2"/>
</dbReference>
<proteinExistence type="predicted"/>
<dbReference type="InterPro" id="IPR035965">
    <property type="entry name" value="PAS-like_dom_sf"/>
</dbReference>
<evidence type="ECO:0000256" key="3">
    <source>
        <dbReference type="ARBA" id="ARBA00022553"/>
    </source>
</evidence>
<dbReference type="PANTHER" id="PTHR24421">
    <property type="entry name" value="NITRATE/NITRITE SENSOR PROTEIN NARX-RELATED"/>
    <property type="match status" value="1"/>
</dbReference>
<dbReference type="InterPro" id="IPR000014">
    <property type="entry name" value="PAS"/>
</dbReference>